<sequence>MGQTQSATSAPSSPPPSVSEMPPVASAVASVAKEEEEEDDSKIATSAIIDEGRPDDPSSSDDGIVPASHNFGRPMNDKTGGASRLVTDCRAQQRASLACIEENYRNKDMACADFFDAYKKCRREEHERKLDANARASAW</sequence>
<dbReference type="InterPro" id="IPR009069">
    <property type="entry name" value="Cys_alpha_HP_mot_SF"/>
</dbReference>
<evidence type="ECO:0000313" key="2">
    <source>
        <dbReference type="EMBL" id="KAL3810955.1"/>
    </source>
</evidence>
<dbReference type="PROSITE" id="PS51808">
    <property type="entry name" value="CHCH"/>
    <property type="match status" value="1"/>
</dbReference>
<proteinExistence type="predicted"/>
<accession>A0ABD3RD71</accession>
<evidence type="ECO:0000313" key="3">
    <source>
        <dbReference type="Proteomes" id="UP001530377"/>
    </source>
</evidence>
<feature type="compositionally biased region" description="Low complexity" evidence="1">
    <location>
        <begin position="1"/>
        <end position="11"/>
    </location>
</feature>
<protein>
    <recommendedName>
        <fullName evidence="4">CHCH domain-containing protein</fullName>
    </recommendedName>
</protein>
<name>A0ABD3RD71_9STRA</name>
<dbReference type="SUPFAM" id="SSF47072">
    <property type="entry name" value="Cysteine alpha-hairpin motif"/>
    <property type="match status" value="1"/>
</dbReference>
<evidence type="ECO:0000256" key="1">
    <source>
        <dbReference type="SAM" id="MobiDB-lite"/>
    </source>
</evidence>
<dbReference type="Proteomes" id="UP001530377">
    <property type="component" value="Unassembled WGS sequence"/>
</dbReference>
<dbReference type="EMBL" id="JALLPB020000290">
    <property type="protein sequence ID" value="KAL3810955.1"/>
    <property type="molecule type" value="Genomic_DNA"/>
</dbReference>
<reference evidence="2 3" key="1">
    <citation type="submission" date="2024-10" db="EMBL/GenBank/DDBJ databases">
        <title>Updated reference genomes for cyclostephanoid diatoms.</title>
        <authorList>
            <person name="Roberts W.R."/>
            <person name="Alverson A.J."/>
        </authorList>
    </citation>
    <scope>NUCLEOTIDE SEQUENCE [LARGE SCALE GENOMIC DNA]</scope>
    <source>
        <strain evidence="2 3">AJA228-03</strain>
    </source>
</reference>
<feature type="region of interest" description="Disordered" evidence="1">
    <location>
        <begin position="1"/>
        <end position="82"/>
    </location>
</feature>
<feature type="compositionally biased region" description="Low complexity" evidence="1">
    <location>
        <begin position="18"/>
        <end position="31"/>
    </location>
</feature>
<gene>
    <name evidence="2" type="ORF">ACHAXA_005371</name>
</gene>
<comment type="caution">
    <text evidence="2">The sequence shown here is derived from an EMBL/GenBank/DDBJ whole genome shotgun (WGS) entry which is preliminary data.</text>
</comment>
<keyword evidence="3" id="KW-1185">Reference proteome</keyword>
<dbReference type="AlphaFoldDB" id="A0ABD3RD71"/>
<evidence type="ECO:0008006" key="4">
    <source>
        <dbReference type="Google" id="ProtNLM"/>
    </source>
</evidence>
<organism evidence="2 3">
    <name type="scientific">Cyclostephanos tholiformis</name>
    <dbReference type="NCBI Taxonomy" id="382380"/>
    <lineage>
        <taxon>Eukaryota</taxon>
        <taxon>Sar</taxon>
        <taxon>Stramenopiles</taxon>
        <taxon>Ochrophyta</taxon>
        <taxon>Bacillariophyta</taxon>
        <taxon>Coscinodiscophyceae</taxon>
        <taxon>Thalassiosirophycidae</taxon>
        <taxon>Stephanodiscales</taxon>
        <taxon>Stephanodiscaceae</taxon>
        <taxon>Cyclostephanos</taxon>
    </lineage>
</organism>